<keyword evidence="3" id="KW-0862">Zinc</keyword>
<dbReference type="GO" id="GO:0005634">
    <property type="term" value="C:nucleus"/>
    <property type="evidence" value="ECO:0007669"/>
    <property type="project" value="TreeGrafter"/>
</dbReference>
<proteinExistence type="predicted"/>
<evidence type="ECO:0000256" key="3">
    <source>
        <dbReference type="ARBA" id="ARBA00022833"/>
    </source>
</evidence>
<dbReference type="GO" id="GO:0000981">
    <property type="term" value="F:DNA-binding transcription factor activity, RNA polymerase II-specific"/>
    <property type="evidence" value="ECO:0007669"/>
    <property type="project" value="TreeGrafter"/>
</dbReference>
<dbReference type="PANTHER" id="PTHR10237:SF15">
    <property type="entry name" value="LD37257P"/>
    <property type="match status" value="1"/>
</dbReference>
<evidence type="ECO:0000313" key="6">
    <source>
        <dbReference type="EMBL" id="CAD2220104.1"/>
    </source>
</evidence>
<dbReference type="VEuPathDB" id="TriTrypDB:ADEAN_000761900"/>
<dbReference type="PROSITE" id="PS01360">
    <property type="entry name" value="ZF_MYND_1"/>
    <property type="match status" value="1"/>
</dbReference>
<dbReference type="EMBL" id="LR877160">
    <property type="protein sequence ID" value="CAD2220104.1"/>
    <property type="molecule type" value="Genomic_DNA"/>
</dbReference>
<accession>S9V520</accession>
<evidence type="ECO:0000256" key="2">
    <source>
        <dbReference type="ARBA" id="ARBA00022771"/>
    </source>
</evidence>
<evidence type="ECO:0000259" key="5">
    <source>
        <dbReference type="PROSITE" id="PS50865"/>
    </source>
</evidence>
<dbReference type="Proteomes" id="UP000515908">
    <property type="component" value="Chromosome 16"/>
</dbReference>
<gene>
    <name evidence="6" type="ORF">ADEAN_000761900</name>
</gene>
<dbReference type="PROSITE" id="PS50865">
    <property type="entry name" value="ZF_MYND_2"/>
    <property type="match status" value="1"/>
</dbReference>
<dbReference type="Gene3D" id="6.10.140.2220">
    <property type="match status" value="1"/>
</dbReference>
<organism evidence="6 7">
    <name type="scientific">Angomonas deanei</name>
    <dbReference type="NCBI Taxonomy" id="59799"/>
    <lineage>
        <taxon>Eukaryota</taxon>
        <taxon>Discoba</taxon>
        <taxon>Euglenozoa</taxon>
        <taxon>Kinetoplastea</taxon>
        <taxon>Metakinetoplastina</taxon>
        <taxon>Trypanosomatida</taxon>
        <taxon>Trypanosomatidae</taxon>
        <taxon>Strigomonadinae</taxon>
        <taxon>Angomonas</taxon>
    </lineage>
</organism>
<dbReference type="InterPro" id="IPR024119">
    <property type="entry name" value="TF_DEAF-1"/>
</dbReference>
<dbReference type="InterPro" id="IPR002893">
    <property type="entry name" value="Znf_MYND"/>
</dbReference>
<keyword evidence="7" id="KW-1185">Reference proteome</keyword>
<feature type="domain" description="MYND-type" evidence="5">
    <location>
        <begin position="121"/>
        <end position="162"/>
    </location>
</feature>
<dbReference type="OrthoDB" id="5855668at2759"/>
<dbReference type="GO" id="GO:0008270">
    <property type="term" value="F:zinc ion binding"/>
    <property type="evidence" value="ECO:0007669"/>
    <property type="project" value="UniProtKB-KW"/>
</dbReference>
<sequence length="168" mass="18580">MLHIYNAQIGDKDFQFSVTLTAPITQRSFEEEIAKVLDETSSSMLKELSGEDRLCSVCKTAEAARLLHHPMLFPGSFPPRIQDVPVQVCGNPECTLQAEAQFMLDMELAQTADGGVGRQRCFKCNKEGAGGKPLMRCSKCKVAKYCSPECQRADWFIHKKVCASASQS</sequence>
<dbReference type="Pfam" id="PF01753">
    <property type="entry name" value="zf-MYND"/>
    <property type="match status" value="1"/>
</dbReference>
<evidence type="ECO:0000256" key="1">
    <source>
        <dbReference type="ARBA" id="ARBA00022723"/>
    </source>
</evidence>
<protein>
    <submittedName>
        <fullName evidence="6">MYND finger containing protein, putative</fullName>
    </submittedName>
</protein>
<evidence type="ECO:0000256" key="4">
    <source>
        <dbReference type="PROSITE-ProRule" id="PRU00134"/>
    </source>
</evidence>
<name>S9V520_9TRYP</name>
<dbReference type="AlphaFoldDB" id="S9V520"/>
<reference evidence="6 7" key="1">
    <citation type="submission" date="2020-08" db="EMBL/GenBank/DDBJ databases">
        <authorList>
            <person name="Newling K."/>
            <person name="Davey J."/>
            <person name="Forrester S."/>
        </authorList>
    </citation>
    <scope>NUCLEOTIDE SEQUENCE [LARGE SCALE GENOMIC DNA]</scope>
    <source>
        <strain evidence="7">Crithidia deanei Carvalho (ATCC PRA-265)</strain>
    </source>
</reference>
<dbReference type="SUPFAM" id="SSF144232">
    <property type="entry name" value="HIT/MYND zinc finger-like"/>
    <property type="match status" value="1"/>
</dbReference>
<evidence type="ECO:0000313" key="7">
    <source>
        <dbReference type="Proteomes" id="UP000515908"/>
    </source>
</evidence>
<dbReference type="PANTHER" id="PTHR10237">
    <property type="entry name" value="DEFORMED EPIDERMAL AUTOREGULATORY FACTOR 1 HOMOLOG SUPPRESSIN"/>
    <property type="match status" value="1"/>
</dbReference>
<keyword evidence="1" id="KW-0479">Metal-binding</keyword>
<keyword evidence="2 4" id="KW-0863">Zinc-finger</keyword>